<evidence type="ECO:0000256" key="1">
    <source>
        <dbReference type="ARBA" id="ARBA00022741"/>
    </source>
</evidence>
<dbReference type="InterPro" id="IPR027409">
    <property type="entry name" value="GroEL-like_apical_dom_sf"/>
</dbReference>
<dbReference type="RefSeq" id="XP_027198061.1">
    <property type="nucleotide sequence ID" value="XM_027342260.1"/>
</dbReference>
<dbReference type="PANTHER" id="PTHR11353">
    <property type="entry name" value="CHAPERONIN"/>
    <property type="match status" value="1"/>
</dbReference>
<keyword evidence="3" id="KW-0143">Chaperone</keyword>
<name>A0A6P6XYS7_DERPT</name>
<evidence type="ECO:0000313" key="4">
    <source>
        <dbReference type="Proteomes" id="UP000515146"/>
    </source>
</evidence>
<proteinExistence type="predicted"/>
<dbReference type="InterPro" id="IPR017998">
    <property type="entry name" value="Chaperone_TCP-1"/>
</dbReference>
<sequence length="206" mass="22486">MAMSHIGKRTVCNSASEVISQLEAVHPAAKLFLIQAVVLAGQICVEQLETSNTVLLQSADDVRQFNRSEDSICDAVIKSYVDAGVNVFFCGGTVSAHSLHFLDKYDCVCISTGSKFELKRIAHSMHVPVIQHREQPAESEIGLIAKLEPAEFGGRLFTLVETVEQYCGTLILRGSSDLHLEESESAVKHALAVLSGQLTLRYNINL</sequence>
<organism evidence="4 5">
    <name type="scientific">Dermatophagoides pteronyssinus</name>
    <name type="common">European house dust mite</name>
    <dbReference type="NCBI Taxonomy" id="6956"/>
    <lineage>
        <taxon>Eukaryota</taxon>
        <taxon>Metazoa</taxon>
        <taxon>Ecdysozoa</taxon>
        <taxon>Arthropoda</taxon>
        <taxon>Chelicerata</taxon>
        <taxon>Arachnida</taxon>
        <taxon>Acari</taxon>
        <taxon>Acariformes</taxon>
        <taxon>Sarcoptiformes</taxon>
        <taxon>Astigmata</taxon>
        <taxon>Psoroptidia</taxon>
        <taxon>Analgoidea</taxon>
        <taxon>Pyroglyphidae</taxon>
        <taxon>Dermatophagoidinae</taxon>
        <taxon>Dermatophagoides</taxon>
    </lineage>
</organism>
<dbReference type="Gene3D" id="3.30.260.10">
    <property type="entry name" value="TCP-1-like chaperonin intermediate domain"/>
    <property type="match status" value="1"/>
</dbReference>
<protein>
    <submittedName>
        <fullName evidence="5">Probable T-complex protein 1 subunit theta</fullName>
    </submittedName>
</protein>
<dbReference type="GO" id="GO:0140662">
    <property type="term" value="F:ATP-dependent protein folding chaperone"/>
    <property type="evidence" value="ECO:0007669"/>
    <property type="project" value="InterPro"/>
</dbReference>
<accession>A0A6P6XYS7</accession>
<dbReference type="Pfam" id="PF00118">
    <property type="entry name" value="Cpn60_TCP1"/>
    <property type="match status" value="1"/>
</dbReference>
<evidence type="ECO:0000256" key="3">
    <source>
        <dbReference type="ARBA" id="ARBA00023186"/>
    </source>
</evidence>
<dbReference type="InterPro" id="IPR002423">
    <property type="entry name" value="Cpn60/GroEL/TCP-1"/>
</dbReference>
<dbReference type="GO" id="GO:0005524">
    <property type="term" value="F:ATP binding"/>
    <property type="evidence" value="ECO:0007669"/>
    <property type="project" value="UniProtKB-KW"/>
</dbReference>
<evidence type="ECO:0000256" key="2">
    <source>
        <dbReference type="ARBA" id="ARBA00022840"/>
    </source>
</evidence>
<reference evidence="5" key="1">
    <citation type="submission" date="2025-08" db="UniProtKB">
        <authorList>
            <consortium name="RefSeq"/>
        </authorList>
    </citation>
    <scope>IDENTIFICATION</scope>
    <source>
        <strain evidence="5">Airmid</strain>
    </source>
</reference>
<dbReference type="InParanoid" id="A0A6P6XYS7"/>
<evidence type="ECO:0000313" key="5">
    <source>
        <dbReference type="RefSeq" id="XP_027198061.1"/>
    </source>
</evidence>
<dbReference type="Proteomes" id="UP000515146">
    <property type="component" value="Unplaced"/>
</dbReference>
<dbReference type="OrthoDB" id="1726174at2759"/>
<dbReference type="KEGG" id="dpte:113792351"/>
<dbReference type="SUPFAM" id="SSF52029">
    <property type="entry name" value="GroEL apical domain-like"/>
    <property type="match status" value="1"/>
</dbReference>
<keyword evidence="4" id="KW-1185">Reference proteome</keyword>
<dbReference type="Gene3D" id="3.50.7.10">
    <property type="entry name" value="GroEL"/>
    <property type="match status" value="1"/>
</dbReference>
<keyword evidence="1" id="KW-0547">Nucleotide-binding</keyword>
<gene>
    <name evidence="5" type="primary">LOC113792351</name>
</gene>
<dbReference type="InterPro" id="IPR027410">
    <property type="entry name" value="TCP-1-like_intermed_sf"/>
</dbReference>
<dbReference type="AlphaFoldDB" id="A0A6P6XYS7"/>
<keyword evidence="2" id="KW-0067">ATP-binding</keyword>